<sequence>MSIDPSSPLELSGTLSDGMSTLISSNSVKSGYNRFDLMWYEYPDFSSDARKDGASKPNGNDPDRLFSERSRNQDGKGSPMNLLWDRSTDTKSYWLRRKLGNSTLSSFEVLLEALKTLSWSFGTEGTGAMEVNSSQV</sequence>
<organism evidence="2">
    <name type="scientific">Salix viminalis</name>
    <name type="common">Common osier</name>
    <name type="synonym">Basket willow</name>
    <dbReference type="NCBI Taxonomy" id="40686"/>
    <lineage>
        <taxon>Eukaryota</taxon>
        <taxon>Viridiplantae</taxon>
        <taxon>Streptophyta</taxon>
        <taxon>Embryophyta</taxon>
        <taxon>Tracheophyta</taxon>
        <taxon>Spermatophyta</taxon>
        <taxon>Magnoliopsida</taxon>
        <taxon>eudicotyledons</taxon>
        <taxon>Gunneridae</taxon>
        <taxon>Pentapetalae</taxon>
        <taxon>rosids</taxon>
        <taxon>fabids</taxon>
        <taxon>Malpighiales</taxon>
        <taxon>Salicaceae</taxon>
        <taxon>Saliceae</taxon>
        <taxon>Salix</taxon>
    </lineage>
</organism>
<evidence type="ECO:0000313" key="2">
    <source>
        <dbReference type="EMBL" id="VFU31827.1"/>
    </source>
</evidence>
<name>A0A6N2KT48_SALVM</name>
<accession>A0A6N2KT48</accession>
<reference evidence="2" key="1">
    <citation type="submission" date="2019-03" db="EMBL/GenBank/DDBJ databases">
        <authorList>
            <person name="Mank J."/>
            <person name="Almeida P."/>
        </authorList>
    </citation>
    <scope>NUCLEOTIDE SEQUENCE</scope>
    <source>
        <strain evidence="2">78183</strain>
    </source>
</reference>
<protein>
    <submittedName>
        <fullName evidence="2">Uncharacterized protein</fullName>
    </submittedName>
</protein>
<dbReference type="EMBL" id="CAADRP010000779">
    <property type="protein sequence ID" value="VFU31827.1"/>
    <property type="molecule type" value="Genomic_DNA"/>
</dbReference>
<feature type="compositionally biased region" description="Basic and acidic residues" evidence="1">
    <location>
        <begin position="61"/>
        <end position="74"/>
    </location>
</feature>
<feature type="region of interest" description="Disordered" evidence="1">
    <location>
        <begin position="47"/>
        <end position="84"/>
    </location>
</feature>
<evidence type="ECO:0000256" key="1">
    <source>
        <dbReference type="SAM" id="MobiDB-lite"/>
    </source>
</evidence>
<gene>
    <name evidence="2" type="ORF">SVIM_LOCUS137161</name>
</gene>
<dbReference type="AlphaFoldDB" id="A0A6N2KT48"/>
<proteinExistence type="predicted"/>